<proteinExistence type="predicted"/>
<evidence type="ECO:0000313" key="3">
    <source>
        <dbReference type="EMBL" id="CAB4213948.1"/>
    </source>
</evidence>
<dbReference type="EMBL" id="LR797413">
    <property type="protein sequence ID" value="CAB4213948.1"/>
    <property type="molecule type" value="Genomic_DNA"/>
</dbReference>
<evidence type="ECO:0000256" key="1">
    <source>
        <dbReference type="SAM" id="MobiDB-lite"/>
    </source>
</evidence>
<protein>
    <submittedName>
        <fullName evidence="3">Uncharacterized protein</fullName>
    </submittedName>
</protein>
<dbReference type="EMBL" id="LR797053">
    <property type="protein sequence ID" value="CAB4183766.1"/>
    <property type="molecule type" value="Genomic_DNA"/>
</dbReference>
<evidence type="ECO:0000313" key="2">
    <source>
        <dbReference type="EMBL" id="CAB4183766.1"/>
    </source>
</evidence>
<feature type="compositionally biased region" description="Polar residues" evidence="1">
    <location>
        <begin position="242"/>
        <end position="256"/>
    </location>
</feature>
<name>A0A6J5SIK0_9CAUD</name>
<feature type="region of interest" description="Disordered" evidence="1">
    <location>
        <begin position="242"/>
        <end position="266"/>
    </location>
</feature>
<sequence length="266" mass="28258">MTTINAVTGSSINHGEFVRLQLGIPVDAGYFIVGSLYTITSVGSTVFTSIGAASNTVGITFTATGVGSGTGTATTTYTFCNAAAAITVNGMTFSSLGLLLSVGDVQRDIKATSDDMTIALTGIDPSTVAIILSSDIKGSIIEIWRGFFDSNNQILTTPTTQFFKRYMGIINNVSITEKYDMQARQRVATCGISCSSMRRILENRLSGVKTNQNNWQFIYTNDTSMNRVAQISNTYFDFGKAPQSQTVSSDPTNNMLENVGGGGGDG</sequence>
<accession>A0A6J5SIK0</accession>
<reference evidence="3" key="1">
    <citation type="submission" date="2020-05" db="EMBL/GenBank/DDBJ databases">
        <authorList>
            <person name="Chiriac C."/>
            <person name="Salcher M."/>
            <person name="Ghai R."/>
            <person name="Kavagutti S V."/>
        </authorList>
    </citation>
    <scope>NUCLEOTIDE SEQUENCE</scope>
</reference>
<gene>
    <name evidence="2" type="ORF">UFOVP1102_6</name>
    <name evidence="3" type="ORF">UFOVP1463_14</name>
</gene>
<organism evidence="3">
    <name type="scientific">uncultured Caudovirales phage</name>
    <dbReference type="NCBI Taxonomy" id="2100421"/>
    <lineage>
        <taxon>Viruses</taxon>
        <taxon>Duplodnaviria</taxon>
        <taxon>Heunggongvirae</taxon>
        <taxon>Uroviricota</taxon>
        <taxon>Caudoviricetes</taxon>
        <taxon>Peduoviridae</taxon>
        <taxon>Maltschvirus</taxon>
        <taxon>Maltschvirus maltsch</taxon>
    </lineage>
</organism>